<accession>A0ABW3UYU6</accession>
<evidence type="ECO:0000313" key="2">
    <source>
        <dbReference type="Proteomes" id="UP001597180"/>
    </source>
</evidence>
<gene>
    <name evidence="1" type="ORF">ACFQ4B_36110</name>
</gene>
<organism evidence="1 2">
    <name type="scientific">Paenibacillus vulneris</name>
    <dbReference type="NCBI Taxonomy" id="1133364"/>
    <lineage>
        <taxon>Bacteria</taxon>
        <taxon>Bacillati</taxon>
        <taxon>Bacillota</taxon>
        <taxon>Bacilli</taxon>
        <taxon>Bacillales</taxon>
        <taxon>Paenibacillaceae</taxon>
        <taxon>Paenibacillus</taxon>
    </lineage>
</organism>
<evidence type="ECO:0000313" key="1">
    <source>
        <dbReference type="EMBL" id="MFD1225516.1"/>
    </source>
</evidence>
<keyword evidence="2" id="KW-1185">Reference proteome</keyword>
<dbReference type="RefSeq" id="WP_345585080.1">
    <property type="nucleotide sequence ID" value="NZ_BAABJG010000002.1"/>
</dbReference>
<proteinExistence type="predicted"/>
<dbReference type="EMBL" id="JBHTLU010000065">
    <property type="protein sequence ID" value="MFD1225516.1"/>
    <property type="molecule type" value="Genomic_DNA"/>
</dbReference>
<sequence>MDNSIDLEPTANKIEVSIVKVKSIFEFITPAQVLTENKEVE</sequence>
<comment type="caution">
    <text evidence="1">The sequence shown here is derived from an EMBL/GenBank/DDBJ whole genome shotgun (WGS) entry which is preliminary data.</text>
</comment>
<name>A0ABW3UYU6_9BACL</name>
<protein>
    <submittedName>
        <fullName evidence="1">Uncharacterized protein</fullName>
    </submittedName>
</protein>
<reference evidence="2" key="1">
    <citation type="journal article" date="2019" name="Int. J. Syst. Evol. Microbiol.">
        <title>The Global Catalogue of Microorganisms (GCM) 10K type strain sequencing project: providing services to taxonomists for standard genome sequencing and annotation.</title>
        <authorList>
            <consortium name="The Broad Institute Genomics Platform"/>
            <consortium name="The Broad Institute Genome Sequencing Center for Infectious Disease"/>
            <person name="Wu L."/>
            <person name="Ma J."/>
        </authorList>
    </citation>
    <scope>NUCLEOTIDE SEQUENCE [LARGE SCALE GENOMIC DNA]</scope>
    <source>
        <strain evidence="2">CCUG 53270</strain>
    </source>
</reference>
<dbReference type="Proteomes" id="UP001597180">
    <property type="component" value="Unassembled WGS sequence"/>
</dbReference>